<dbReference type="EMBL" id="JBFRYC010000003">
    <property type="protein sequence ID" value="MEX1661583.1"/>
    <property type="molecule type" value="Genomic_DNA"/>
</dbReference>
<comment type="similarity">
    <text evidence="1">Belongs to the N-acylglucosamine 2-epimerase family.</text>
</comment>
<feature type="region of interest" description="Disordered" evidence="3">
    <location>
        <begin position="1"/>
        <end position="20"/>
    </location>
</feature>
<dbReference type="InterPro" id="IPR008928">
    <property type="entry name" value="6-hairpin_glycosidase_sf"/>
</dbReference>
<gene>
    <name evidence="4" type="ORF">AB4874_07925</name>
</gene>
<protein>
    <submittedName>
        <fullName evidence="4">AGE family epimerase/isomerase</fullName>
    </submittedName>
</protein>
<proteinExistence type="inferred from homology"/>
<dbReference type="Proteomes" id="UP001557465">
    <property type="component" value="Unassembled WGS sequence"/>
</dbReference>
<dbReference type="RefSeq" id="WP_368391581.1">
    <property type="nucleotide sequence ID" value="NZ_JBFRYC010000003.1"/>
</dbReference>
<evidence type="ECO:0000256" key="1">
    <source>
        <dbReference type="ARBA" id="ARBA00008558"/>
    </source>
</evidence>
<accession>A0ABV3TJ16</accession>
<evidence type="ECO:0000256" key="2">
    <source>
        <dbReference type="ARBA" id="ARBA00023235"/>
    </source>
</evidence>
<keyword evidence="2" id="KW-0413">Isomerase</keyword>
<dbReference type="Gene3D" id="1.50.10.10">
    <property type="match status" value="1"/>
</dbReference>
<dbReference type="PANTHER" id="PTHR15108">
    <property type="entry name" value="N-ACYLGLUCOSAMINE-2-EPIMERASE"/>
    <property type="match status" value="1"/>
</dbReference>
<dbReference type="InterPro" id="IPR012341">
    <property type="entry name" value="6hp_glycosidase-like_sf"/>
</dbReference>
<dbReference type="Pfam" id="PF07221">
    <property type="entry name" value="GlcNAc_2-epim"/>
    <property type="match status" value="1"/>
</dbReference>
<dbReference type="InterPro" id="IPR010819">
    <property type="entry name" value="AGE/CE"/>
</dbReference>
<name>A0ABV3TJ16_9RHOB</name>
<evidence type="ECO:0000313" key="5">
    <source>
        <dbReference type="Proteomes" id="UP001557465"/>
    </source>
</evidence>
<dbReference type="SUPFAM" id="SSF48208">
    <property type="entry name" value="Six-hairpin glycosidases"/>
    <property type="match status" value="1"/>
</dbReference>
<comment type="caution">
    <text evidence="4">The sequence shown here is derived from an EMBL/GenBank/DDBJ whole genome shotgun (WGS) entry which is preliminary data.</text>
</comment>
<reference evidence="4 5" key="1">
    <citation type="journal article" date="2011" name="Int. J. Syst. Evol. Microbiol.">
        <title>Zhongshania antarctica gen. nov., sp. nov. and Zhongshania guokunii sp. nov., gammaproteobacteria respectively isolated from coastal attached (fast) ice and surface seawater of the Antarctic.</title>
        <authorList>
            <person name="Li H.J."/>
            <person name="Zhang X.Y."/>
            <person name="Chen C.X."/>
            <person name="Zhang Y.J."/>
            <person name="Gao Z.M."/>
            <person name="Yu Y."/>
            <person name="Chen X.L."/>
            <person name="Chen B."/>
            <person name="Zhang Y.Z."/>
        </authorList>
    </citation>
    <scope>NUCLEOTIDE SEQUENCE [LARGE SCALE GENOMIC DNA]</scope>
    <source>
        <strain evidence="4 5">15-R06ZXC-3</strain>
    </source>
</reference>
<organism evidence="4 5">
    <name type="scientific">Thioclava arctica</name>
    <dbReference type="NCBI Taxonomy" id="3238301"/>
    <lineage>
        <taxon>Bacteria</taxon>
        <taxon>Pseudomonadati</taxon>
        <taxon>Pseudomonadota</taxon>
        <taxon>Alphaproteobacteria</taxon>
        <taxon>Rhodobacterales</taxon>
        <taxon>Paracoccaceae</taxon>
        <taxon>Thioclava</taxon>
    </lineage>
</organism>
<evidence type="ECO:0000256" key="3">
    <source>
        <dbReference type="SAM" id="MobiDB-lite"/>
    </source>
</evidence>
<keyword evidence="5" id="KW-1185">Reference proteome</keyword>
<evidence type="ECO:0000313" key="4">
    <source>
        <dbReference type="EMBL" id="MEX1661583.1"/>
    </source>
</evidence>
<sequence>MSNLDQPALGPADAEGTWLNDPQHRRFLQHEARTQLNFFRASLGPNGWIKTLDWTGAPRPDTTQELHTITRLVHSYALGEKAGYTAGAPLIDAGIQGLRTRHRDDLHGGYFWAVSPDGPVDDIKLAYGHVFVMLAAASAKSVGHPDADRLLEDVWDVLDSRYWDEEAGLFRDEYARDWTPISRYRGMNANMHAIEAMLTAYEATGESVFLQRAGRILDFFINRIASHHGWRLPEHYTEAWEVDPHYAGNPMFRPAGTTPGHSLELGRLLIQHWDLSGRPTPEAPIRARHLIEQALSDAWREDGGFVYTLDIEGRPAIRDRYWWPVSEGIGAMAALIKLEARASDEEWYRRLWNYAAAHFIDASRGGWFPEIDEAGAPCERQFLGKPDIYHSLQAALFPLVPRLSRIAEGLESDSAAETSDL</sequence>